<dbReference type="AlphaFoldDB" id="A0A814EH46"/>
<evidence type="ECO:0000313" key="8">
    <source>
        <dbReference type="EMBL" id="CAF3596483.1"/>
    </source>
</evidence>
<evidence type="ECO:0000313" key="7">
    <source>
        <dbReference type="EMBL" id="CAF0967619.1"/>
    </source>
</evidence>
<dbReference type="Pfam" id="PF19445">
    <property type="entry name" value="eIF3h_C"/>
    <property type="match status" value="1"/>
</dbReference>
<evidence type="ECO:0000313" key="6">
    <source>
        <dbReference type="EMBL" id="CAF0812568.1"/>
    </source>
</evidence>
<dbReference type="Gene3D" id="3.40.140.10">
    <property type="entry name" value="Cytidine Deaminase, domain 2"/>
    <property type="match status" value="1"/>
</dbReference>
<comment type="caution">
    <text evidence="7">The sequence shown here is derived from an EMBL/GenBank/DDBJ whole genome shotgun (WGS) entry which is preliminary data.</text>
</comment>
<dbReference type="Pfam" id="PF01398">
    <property type="entry name" value="JAB"/>
    <property type="match status" value="1"/>
</dbReference>
<name>A0A814EH46_9BILA</name>
<evidence type="ECO:0000256" key="1">
    <source>
        <dbReference type="ARBA" id="ARBA00022490"/>
    </source>
</evidence>
<accession>A0A814EH46</accession>
<dbReference type="PANTHER" id="PTHR10410">
    <property type="entry name" value="EUKARYOTIC TRANSLATION INITIATION FACTOR 3 -RELATED"/>
    <property type="match status" value="1"/>
</dbReference>
<dbReference type="InterPro" id="IPR045810">
    <property type="entry name" value="eIF3h_C"/>
</dbReference>
<dbReference type="CDD" id="cd08065">
    <property type="entry name" value="MPN_eIF3h"/>
    <property type="match status" value="1"/>
</dbReference>
<evidence type="ECO:0000313" key="10">
    <source>
        <dbReference type="Proteomes" id="UP000663829"/>
    </source>
</evidence>
<keyword evidence="1" id="KW-0963">Cytoplasm</keyword>
<dbReference type="Proteomes" id="UP000663829">
    <property type="component" value="Unassembled WGS sequence"/>
</dbReference>
<proteinExistence type="predicted"/>
<evidence type="ECO:0000259" key="5">
    <source>
        <dbReference type="PROSITE" id="PS50249"/>
    </source>
</evidence>
<dbReference type="InterPro" id="IPR027524">
    <property type="entry name" value="eIF3h"/>
</dbReference>
<gene>
    <name evidence="7" type="ORF">GPM918_LOCUS12061</name>
    <name evidence="6" type="ORF">OVA965_LOCUS5225</name>
    <name evidence="9" type="ORF">SRO942_LOCUS12062</name>
    <name evidence="8" type="ORF">TMI583_LOCUS5223</name>
</gene>
<keyword evidence="10" id="KW-1185">Reference proteome</keyword>
<dbReference type="Proteomes" id="UP000681722">
    <property type="component" value="Unassembled WGS sequence"/>
</dbReference>
<dbReference type="InterPro" id="IPR050242">
    <property type="entry name" value="JAMM_MPN+_peptidase_M67A"/>
</dbReference>
<protein>
    <recommendedName>
        <fullName evidence="5">MPN domain-containing protein</fullName>
    </recommendedName>
</protein>
<organism evidence="7 10">
    <name type="scientific">Didymodactylos carnosus</name>
    <dbReference type="NCBI Taxonomy" id="1234261"/>
    <lineage>
        <taxon>Eukaryota</taxon>
        <taxon>Metazoa</taxon>
        <taxon>Spiralia</taxon>
        <taxon>Gnathifera</taxon>
        <taxon>Rotifera</taxon>
        <taxon>Eurotatoria</taxon>
        <taxon>Bdelloidea</taxon>
        <taxon>Philodinida</taxon>
        <taxon>Philodinidae</taxon>
        <taxon>Didymodactylos</taxon>
    </lineage>
</organism>
<dbReference type="EMBL" id="CAJOBC010002595">
    <property type="protein sequence ID" value="CAF3740976.1"/>
    <property type="molecule type" value="Genomic_DNA"/>
</dbReference>
<feature type="domain" description="MPN" evidence="5">
    <location>
        <begin position="26"/>
        <end position="158"/>
    </location>
</feature>
<feature type="compositionally biased region" description="Basic and acidic residues" evidence="4">
    <location>
        <begin position="262"/>
        <end position="273"/>
    </location>
</feature>
<evidence type="ECO:0000256" key="4">
    <source>
        <dbReference type="SAM" id="MobiDB-lite"/>
    </source>
</evidence>
<dbReference type="GO" id="GO:0008237">
    <property type="term" value="F:metallopeptidase activity"/>
    <property type="evidence" value="ECO:0007669"/>
    <property type="project" value="InterPro"/>
</dbReference>
<dbReference type="GO" id="GO:0005852">
    <property type="term" value="C:eukaryotic translation initiation factor 3 complex"/>
    <property type="evidence" value="ECO:0007669"/>
    <property type="project" value="InterPro"/>
</dbReference>
<dbReference type="EMBL" id="CAJNOK010001449">
    <property type="protein sequence ID" value="CAF0812568.1"/>
    <property type="molecule type" value="Genomic_DNA"/>
</dbReference>
<dbReference type="EMBL" id="CAJNOQ010002595">
    <property type="protein sequence ID" value="CAF0967619.1"/>
    <property type="molecule type" value="Genomic_DNA"/>
</dbReference>
<dbReference type="InterPro" id="IPR037518">
    <property type="entry name" value="MPN"/>
</dbReference>
<keyword evidence="3" id="KW-0648">Protein biosynthesis</keyword>
<evidence type="ECO:0000256" key="3">
    <source>
        <dbReference type="ARBA" id="ARBA00022917"/>
    </source>
</evidence>
<evidence type="ECO:0000256" key="2">
    <source>
        <dbReference type="ARBA" id="ARBA00022540"/>
    </source>
</evidence>
<dbReference type="Proteomes" id="UP000682733">
    <property type="component" value="Unassembled WGS sequence"/>
</dbReference>
<dbReference type="SMART" id="SM00232">
    <property type="entry name" value="JAB_MPN"/>
    <property type="match status" value="1"/>
</dbReference>
<keyword evidence="2" id="KW-0396">Initiation factor</keyword>
<dbReference type="EMBL" id="CAJOBA010001449">
    <property type="protein sequence ID" value="CAF3596483.1"/>
    <property type="molecule type" value="Genomic_DNA"/>
</dbReference>
<dbReference type="PROSITE" id="PS50249">
    <property type="entry name" value="MPN"/>
    <property type="match status" value="1"/>
</dbReference>
<dbReference type="Proteomes" id="UP000677228">
    <property type="component" value="Unassembled WGS sequence"/>
</dbReference>
<feature type="region of interest" description="Disordered" evidence="4">
    <location>
        <begin position="253"/>
        <end position="273"/>
    </location>
</feature>
<dbReference type="OrthoDB" id="10265695at2759"/>
<reference evidence="7" key="1">
    <citation type="submission" date="2021-02" db="EMBL/GenBank/DDBJ databases">
        <authorList>
            <person name="Nowell W R."/>
        </authorList>
    </citation>
    <scope>NUCLEOTIDE SEQUENCE</scope>
</reference>
<sequence length="326" mass="36842">MASSAAYSSKLTSSSMSAVNNPIKEVYVDAMVILKIIKHAHEETTDAAQGGLLGLVNNSTQTLEITNCFPFPNQNKPENIDLGNLEQFQADIIRSLRRVNSDYLQVGFYDSCFNRSLVQAMIVYQQSGVEESIALVYDQALATQGYISVKAYRLTPVAIEQLKSEDVFSPDSVKEAKLNYDNMMDEIPVVFRNSHLVNSLLCEIDEQTPLSSKYDTFLDLGSSGNIDRQLRSLIDCVDEFGSHAQRFNNYQKQFQRHQSKRSQNDRTRRSDGLDEELDRITKLHADSRRNALLNSAQIKNQCENITKFTSQQLAKLFMAEAVQEKN</sequence>
<evidence type="ECO:0000313" key="9">
    <source>
        <dbReference type="EMBL" id="CAF3740976.1"/>
    </source>
</evidence>
<dbReference type="InterPro" id="IPR000555">
    <property type="entry name" value="JAMM/MPN+_dom"/>
</dbReference>
<dbReference type="GO" id="GO:0003743">
    <property type="term" value="F:translation initiation factor activity"/>
    <property type="evidence" value="ECO:0007669"/>
    <property type="project" value="UniProtKB-KW"/>
</dbReference>